<dbReference type="PANTHER" id="PTHR23024">
    <property type="entry name" value="ARYLACETAMIDE DEACETYLASE"/>
    <property type="match status" value="1"/>
</dbReference>
<evidence type="ECO:0000313" key="6">
    <source>
        <dbReference type="Proteomes" id="UP000594263"/>
    </source>
</evidence>
<evidence type="ECO:0000313" key="5">
    <source>
        <dbReference type="EnsemblPlants" id="Kaladp0022s0084.1.v1.1.CDS.1"/>
    </source>
</evidence>
<dbReference type="Gene3D" id="3.40.50.1820">
    <property type="entry name" value="alpha/beta hydrolase"/>
    <property type="match status" value="1"/>
</dbReference>
<feature type="active site" evidence="3">
    <location>
        <position position="169"/>
    </location>
</feature>
<dbReference type="InterPro" id="IPR029058">
    <property type="entry name" value="AB_hydrolase_fold"/>
</dbReference>
<dbReference type="Pfam" id="PF07859">
    <property type="entry name" value="Abhydrolase_3"/>
    <property type="match status" value="1"/>
</dbReference>
<dbReference type="PROSITE" id="PS01174">
    <property type="entry name" value="LIPASE_GDXG_SER"/>
    <property type="match status" value="1"/>
</dbReference>
<keyword evidence="2" id="KW-0378">Hydrolase</keyword>
<protein>
    <recommendedName>
        <fullName evidence="4">Alpha/beta hydrolase fold-3 domain-containing protein</fullName>
    </recommendedName>
</protein>
<feature type="domain" description="Alpha/beta hydrolase fold-3" evidence="4">
    <location>
        <begin position="81"/>
        <end position="284"/>
    </location>
</feature>
<comment type="similarity">
    <text evidence="1">Belongs to the 'GDXG' lipolytic enzyme family.</text>
</comment>
<dbReference type="GO" id="GO:0016787">
    <property type="term" value="F:hydrolase activity"/>
    <property type="evidence" value="ECO:0007669"/>
    <property type="project" value="UniProtKB-KW"/>
</dbReference>
<evidence type="ECO:0000256" key="3">
    <source>
        <dbReference type="PROSITE-ProRule" id="PRU10038"/>
    </source>
</evidence>
<evidence type="ECO:0000259" key="4">
    <source>
        <dbReference type="Pfam" id="PF07859"/>
    </source>
</evidence>
<dbReference type="Proteomes" id="UP000594263">
    <property type="component" value="Unplaced"/>
</dbReference>
<dbReference type="InterPro" id="IPR033140">
    <property type="entry name" value="Lipase_GDXG_put_SER_AS"/>
</dbReference>
<evidence type="ECO:0000256" key="2">
    <source>
        <dbReference type="ARBA" id="ARBA00022801"/>
    </source>
</evidence>
<proteinExistence type="inferred from homology"/>
<dbReference type="OMA" id="TKDDEMW"/>
<name>A0A7N0T4W4_KALFE</name>
<dbReference type="AlphaFoldDB" id="A0A7N0T4W4"/>
<keyword evidence="6" id="KW-1185">Reference proteome</keyword>
<dbReference type="PROSITE" id="PS01173">
    <property type="entry name" value="LIPASE_GDXG_HIS"/>
    <property type="match status" value="1"/>
</dbReference>
<dbReference type="InterPro" id="IPR013094">
    <property type="entry name" value="AB_hydrolase_3"/>
</dbReference>
<reference evidence="5" key="1">
    <citation type="submission" date="2021-01" db="UniProtKB">
        <authorList>
            <consortium name="EnsemblPlants"/>
        </authorList>
    </citation>
    <scope>IDENTIFICATION</scope>
</reference>
<organism evidence="5 6">
    <name type="scientific">Kalanchoe fedtschenkoi</name>
    <name type="common">Lavender scallops</name>
    <name type="synonym">South American air plant</name>
    <dbReference type="NCBI Taxonomy" id="63787"/>
    <lineage>
        <taxon>Eukaryota</taxon>
        <taxon>Viridiplantae</taxon>
        <taxon>Streptophyta</taxon>
        <taxon>Embryophyta</taxon>
        <taxon>Tracheophyta</taxon>
        <taxon>Spermatophyta</taxon>
        <taxon>Magnoliopsida</taxon>
        <taxon>eudicotyledons</taxon>
        <taxon>Gunneridae</taxon>
        <taxon>Pentapetalae</taxon>
        <taxon>Saxifragales</taxon>
        <taxon>Crassulaceae</taxon>
        <taxon>Kalanchoe</taxon>
    </lineage>
</organism>
<dbReference type="Gramene" id="Kaladp0022s0084.1.v1.1">
    <property type="protein sequence ID" value="Kaladp0022s0084.1.v1.1.CDS.1"/>
    <property type="gene ID" value="Kaladp0022s0084.v1.1"/>
</dbReference>
<dbReference type="EnsemblPlants" id="Kaladp0022s0084.1.v1.1">
    <property type="protein sequence ID" value="Kaladp0022s0084.1.v1.1.CDS.1"/>
    <property type="gene ID" value="Kaladp0022s0084.v1.1"/>
</dbReference>
<accession>A0A7N0T4W4</accession>
<dbReference type="InterPro" id="IPR050466">
    <property type="entry name" value="Carboxylest/Gibb_receptor"/>
</dbReference>
<evidence type="ECO:0000256" key="1">
    <source>
        <dbReference type="ARBA" id="ARBA00010515"/>
    </source>
</evidence>
<dbReference type="InterPro" id="IPR002168">
    <property type="entry name" value="Lipase_GDXG_HIS_AS"/>
</dbReference>
<dbReference type="SUPFAM" id="SSF53474">
    <property type="entry name" value="alpha/beta-Hydrolases"/>
    <property type="match status" value="1"/>
</dbReference>
<sequence>MASSHSAEDADVTYHCKFFQIHRNGVVRVHRPMRDRPDPPPSDPRYRIRFRDVVISQPDSVTARIFLPEPEPGSDSKLPVILYIHGGGFCMLSPYAAQYHRYCTQLAAEAGALVVSVDYGLFPDRPIPACYDDSWAALKWVAAHSSGSGPDPWLTRYADFNNVFIAGDSAGGNITHTLALRVGLTGLHGAKVVGAVLVHPFFGGTEDDAIWLKMCPTNEGVDDPRMNPSEEDLAALGCEKVLIFVAEKDHLCEPGKRYYEKLMRSGWRGKVEMVENLGMQHCFHIVQEVEDEHAAEMLRKVAAFVRGE</sequence>
<dbReference type="PANTHER" id="PTHR23024:SF582">
    <property type="entry name" value="CARBOXYLESTERASE 12-RELATED"/>
    <property type="match status" value="1"/>
</dbReference>